<sequence>QRIERVRNFGIIAHIDAGKTTTTERMLYYAGFTRKLGDVDHGDTVMDYLPAERERGITITSATITFGWKDHLFHLIDSPGHVDFTVEVERAMRVLDGAVTILDAVSGVQAQTKTVWQQASRYQIPRLVFVNKMDREGANFERCYLDVQNKLGMIPLVCQLPNIETTGDGTRSLLGIVDVIDMEHLSFDQRSLGASVARQRLAPGSELHAAATKARTRLIETLAELDHQIVDMFFSDEVGGDHLRMPSEEVHAAIRRVTVASQACPVLLGASYRNFGVQPVMDAVNRYLPSPLDRPSVQYTLLPGSPLASARQASKGGAPADLVPLDPNAPLVAFAFKVVVDRRRGPMVYVRVYSGTLNSRKSLINATCGGVKERATKLLQMYADLPEEIPEIRAGHIGVVLGLKATRTGDTLLSSDHPSIDKTLTKKLSKTAGASKRTAGSVKGGAVASDSFHTRLGDALLGCAPVGLLLHGLTIPPPVFFCSVEAHSPSDEKPLMDALESLVLEDPSLKVSVDNEIGQTLLSGMGELHLEVIKGRLLDDMKVNATVGKMQISYRESVGEPKTIRYVYERDVGGRPAKAGIALLVEPLEAKREGSDAGDGIEIDTSAVEGSLLRAFDAYANNNNNDGGVDGSALSVDAVESISNAIHDGLYNGTFRGPVLGFPVTLVKASVMDVEYFSPELSTPAAFRTCALMALRRAIEESKPQLLEPIMRVSIQCEDEHIGAVLSDLGGVRRGKVASLSEVNVMNGVKDGKLVVADIPLSLMIGYATTLRSLTAGHGTFTMEVLGFDYMPSSQQAAVIKEARGY</sequence>
<gene>
    <name evidence="1" type="primary">MEF2</name>
    <name evidence="1" type="ORF">EV182_002111</name>
</gene>
<evidence type="ECO:0000313" key="1">
    <source>
        <dbReference type="EMBL" id="KAJ1675012.1"/>
    </source>
</evidence>
<reference evidence="1" key="1">
    <citation type="submission" date="2022-06" db="EMBL/GenBank/DDBJ databases">
        <title>Phylogenomic reconstructions and comparative analyses of Kickxellomycotina fungi.</title>
        <authorList>
            <person name="Reynolds N.K."/>
            <person name="Stajich J.E."/>
            <person name="Barry K."/>
            <person name="Grigoriev I.V."/>
            <person name="Crous P."/>
            <person name="Smith M.E."/>
        </authorList>
    </citation>
    <scope>NUCLEOTIDE SEQUENCE</scope>
    <source>
        <strain evidence="1">RSA 2271</strain>
    </source>
</reference>
<dbReference type="EMBL" id="JAMZIH010005543">
    <property type="protein sequence ID" value="KAJ1675012.1"/>
    <property type="molecule type" value="Genomic_DNA"/>
</dbReference>
<protein>
    <submittedName>
        <fullName evidence="1">Ribosome-releasing factor 2, mitochondrial</fullName>
    </submittedName>
</protein>
<comment type="caution">
    <text evidence="1">The sequence shown here is derived from an EMBL/GenBank/DDBJ whole genome shotgun (WGS) entry which is preliminary data.</text>
</comment>
<accession>A0ACC1HIF8</accession>
<feature type="non-terminal residue" evidence="1">
    <location>
        <position position="1"/>
    </location>
</feature>
<organism evidence="1 2">
    <name type="scientific">Spiromyces aspiralis</name>
    <dbReference type="NCBI Taxonomy" id="68401"/>
    <lineage>
        <taxon>Eukaryota</taxon>
        <taxon>Fungi</taxon>
        <taxon>Fungi incertae sedis</taxon>
        <taxon>Zoopagomycota</taxon>
        <taxon>Kickxellomycotina</taxon>
        <taxon>Kickxellomycetes</taxon>
        <taxon>Kickxellales</taxon>
        <taxon>Kickxellaceae</taxon>
        <taxon>Spiromyces</taxon>
    </lineage>
</organism>
<evidence type="ECO:0000313" key="2">
    <source>
        <dbReference type="Proteomes" id="UP001145114"/>
    </source>
</evidence>
<proteinExistence type="predicted"/>
<name>A0ACC1HIF8_9FUNG</name>
<keyword evidence="2" id="KW-1185">Reference proteome</keyword>
<dbReference type="Proteomes" id="UP001145114">
    <property type="component" value="Unassembled WGS sequence"/>
</dbReference>